<protein>
    <recommendedName>
        <fullName evidence="3">Geranylgeranyl pyrophosphate synthetase</fullName>
    </recommendedName>
</protein>
<dbReference type="AlphaFoldDB" id="A0A1Y2G3P8"/>
<sequence length="351" mass="39196">MESSMYKDLGSKLAPIPRPVAQRLAPFVEPTNFEGVSSYNWLDEPQTTTPTMIVPGSPAVWTPPPLPFLLIRDKQLQSTQFVNQNAYRMQHSSSMAALVVAVKAYNPSFRFAEIDFALHRNDLLKLSTAGNESGRGSKDFRIDLELVGKTVVLTRWEAKTELGGLKFLEGFTVDARLPLDTPSATPPPISERNLDELMQAFNLSSPDTPVAESLSQNPSTGIKILRSGTLAPQSSIVEIKTRSLFPTPNYNLNECIHALVFSQTPHLFVGRHDRGRFNKILNFDLEDLGTEKKMIKSDIYKAIEVLKSVREVMRKEGGAKRMSLVFSNGEFTIHENKGIVGLPDELKEYFK</sequence>
<dbReference type="STRING" id="106004.A0A1Y2G3P8"/>
<evidence type="ECO:0000313" key="2">
    <source>
        <dbReference type="Proteomes" id="UP000193467"/>
    </source>
</evidence>
<proteinExistence type="predicted"/>
<keyword evidence="2" id="KW-1185">Reference proteome</keyword>
<dbReference type="PANTHER" id="PTHR35179:SF2">
    <property type="entry name" value="START DOMAIN-CONTAINING PROTEIN"/>
    <property type="match status" value="1"/>
</dbReference>
<dbReference type="Proteomes" id="UP000193467">
    <property type="component" value="Unassembled WGS sequence"/>
</dbReference>
<dbReference type="OrthoDB" id="420564at2759"/>
<comment type="caution">
    <text evidence="1">The sequence shown here is derived from an EMBL/GenBank/DDBJ whole genome shotgun (WGS) entry which is preliminary data.</text>
</comment>
<organism evidence="1 2">
    <name type="scientific">Leucosporidium creatinivorum</name>
    <dbReference type="NCBI Taxonomy" id="106004"/>
    <lineage>
        <taxon>Eukaryota</taxon>
        <taxon>Fungi</taxon>
        <taxon>Dikarya</taxon>
        <taxon>Basidiomycota</taxon>
        <taxon>Pucciniomycotina</taxon>
        <taxon>Microbotryomycetes</taxon>
        <taxon>Leucosporidiales</taxon>
        <taxon>Leucosporidium</taxon>
    </lineage>
</organism>
<gene>
    <name evidence="1" type="ORF">BCR35DRAFT_328415</name>
</gene>
<name>A0A1Y2G3P8_9BASI</name>
<evidence type="ECO:0008006" key="3">
    <source>
        <dbReference type="Google" id="ProtNLM"/>
    </source>
</evidence>
<dbReference type="PANTHER" id="PTHR35179">
    <property type="entry name" value="PROTEIN CBG02620"/>
    <property type="match status" value="1"/>
</dbReference>
<dbReference type="InParanoid" id="A0A1Y2G3P8"/>
<dbReference type="EMBL" id="MCGR01000003">
    <property type="protein sequence ID" value="ORY90642.1"/>
    <property type="molecule type" value="Genomic_DNA"/>
</dbReference>
<accession>A0A1Y2G3P8</accession>
<reference evidence="1 2" key="1">
    <citation type="submission" date="2016-07" db="EMBL/GenBank/DDBJ databases">
        <title>Pervasive Adenine N6-methylation of Active Genes in Fungi.</title>
        <authorList>
            <consortium name="DOE Joint Genome Institute"/>
            <person name="Mondo S.J."/>
            <person name="Dannebaum R.O."/>
            <person name="Kuo R.C."/>
            <person name="Labutti K."/>
            <person name="Haridas S."/>
            <person name="Kuo A."/>
            <person name="Salamov A."/>
            <person name="Ahrendt S.R."/>
            <person name="Lipzen A."/>
            <person name="Sullivan W."/>
            <person name="Andreopoulos W.B."/>
            <person name="Clum A."/>
            <person name="Lindquist E."/>
            <person name="Daum C."/>
            <person name="Ramamoorthy G.K."/>
            <person name="Gryganskyi A."/>
            <person name="Culley D."/>
            <person name="Magnuson J.K."/>
            <person name="James T.Y."/>
            <person name="O'Malley M.A."/>
            <person name="Stajich J.E."/>
            <person name="Spatafora J.W."/>
            <person name="Visel A."/>
            <person name="Grigoriev I.V."/>
        </authorList>
    </citation>
    <scope>NUCLEOTIDE SEQUENCE [LARGE SCALE GENOMIC DNA]</scope>
    <source>
        <strain evidence="1 2">62-1032</strain>
    </source>
</reference>
<evidence type="ECO:0000313" key="1">
    <source>
        <dbReference type="EMBL" id="ORY90642.1"/>
    </source>
</evidence>